<evidence type="ECO:0000313" key="3">
    <source>
        <dbReference type="Proteomes" id="UP000696485"/>
    </source>
</evidence>
<name>A0A9P5VQF2_9FUNG</name>
<protein>
    <submittedName>
        <fullName evidence="2">Uncharacterized protein</fullName>
    </submittedName>
</protein>
<dbReference type="EMBL" id="JAAAUY010000046">
    <property type="protein sequence ID" value="KAF9336806.1"/>
    <property type="molecule type" value="Genomic_DNA"/>
</dbReference>
<evidence type="ECO:0000256" key="1">
    <source>
        <dbReference type="SAM" id="MobiDB-lite"/>
    </source>
</evidence>
<accession>A0A9P5VQF2</accession>
<feature type="region of interest" description="Disordered" evidence="1">
    <location>
        <begin position="51"/>
        <end position="91"/>
    </location>
</feature>
<feature type="region of interest" description="Disordered" evidence="1">
    <location>
        <begin position="1"/>
        <end position="26"/>
    </location>
</feature>
<feature type="compositionally biased region" description="Polar residues" evidence="1">
    <location>
        <begin position="82"/>
        <end position="91"/>
    </location>
</feature>
<reference evidence="2" key="1">
    <citation type="journal article" date="2020" name="Fungal Divers.">
        <title>Resolving the Mortierellaceae phylogeny through synthesis of multi-gene phylogenetics and phylogenomics.</title>
        <authorList>
            <person name="Vandepol N."/>
            <person name="Liber J."/>
            <person name="Desiro A."/>
            <person name="Na H."/>
            <person name="Kennedy M."/>
            <person name="Barry K."/>
            <person name="Grigoriev I.V."/>
            <person name="Miller A.N."/>
            <person name="O'Donnell K."/>
            <person name="Stajich J.E."/>
            <person name="Bonito G."/>
        </authorList>
    </citation>
    <scope>NUCLEOTIDE SEQUENCE</scope>
    <source>
        <strain evidence="2">NVP1</strain>
    </source>
</reference>
<comment type="caution">
    <text evidence="2">The sequence shown here is derived from an EMBL/GenBank/DDBJ whole genome shotgun (WGS) entry which is preliminary data.</text>
</comment>
<organism evidence="2 3">
    <name type="scientific">Podila minutissima</name>
    <dbReference type="NCBI Taxonomy" id="64525"/>
    <lineage>
        <taxon>Eukaryota</taxon>
        <taxon>Fungi</taxon>
        <taxon>Fungi incertae sedis</taxon>
        <taxon>Mucoromycota</taxon>
        <taxon>Mortierellomycotina</taxon>
        <taxon>Mortierellomycetes</taxon>
        <taxon>Mortierellales</taxon>
        <taxon>Mortierellaceae</taxon>
        <taxon>Podila</taxon>
    </lineage>
</organism>
<proteinExistence type="predicted"/>
<gene>
    <name evidence="2" type="ORF">BG006_007317</name>
</gene>
<dbReference type="Proteomes" id="UP000696485">
    <property type="component" value="Unassembled WGS sequence"/>
</dbReference>
<dbReference type="AlphaFoldDB" id="A0A9P5VQF2"/>
<keyword evidence="3" id="KW-1185">Reference proteome</keyword>
<evidence type="ECO:0000313" key="2">
    <source>
        <dbReference type="EMBL" id="KAF9336806.1"/>
    </source>
</evidence>
<sequence length="138" mass="15546">MEQHSYIGDRISARRPEGLNNTYQDQRRHTLHGTDWSLGLNMDRLNTYSSIAGHSKASTEETNSDEDSENEEAHSENDFKLGSTSVTSRNASHPFDYAAKDLSVRTQKQSYLNPGDTFGRRASMSQLSLYGDVWGQVK</sequence>